<evidence type="ECO:0000313" key="4">
    <source>
        <dbReference type="Proteomes" id="UP001152321"/>
    </source>
</evidence>
<dbReference type="PANTHER" id="PTHR45266:SF3">
    <property type="entry name" value="OXALOACETATE DECARBOXYLASE ALPHA CHAIN"/>
    <property type="match status" value="1"/>
</dbReference>
<gene>
    <name evidence="3" type="ORF">NWE73_01305</name>
</gene>
<dbReference type="Pfam" id="PF00364">
    <property type="entry name" value="Biotin_lipoyl"/>
    <property type="match status" value="1"/>
</dbReference>
<dbReference type="PROSITE" id="PS50968">
    <property type="entry name" value="BIOTINYL_LIPOYL"/>
    <property type="match status" value="1"/>
</dbReference>
<dbReference type="RefSeq" id="WP_277576460.1">
    <property type="nucleotide sequence ID" value="NZ_JANRMI010000001.1"/>
</dbReference>
<dbReference type="Gene3D" id="2.40.50.100">
    <property type="match status" value="1"/>
</dbReference>
<dbReference type="SUPFAM" id="SSF51230">
    <property type="entry name" value="Single hybrid motif"/>
    <property type="match status" value="1"/>
</dbReference>
<dbReference type="Proteomes" id="UP001152321">
    <property type="component" value="Unassembled WGS sequence"/>
</dbReference>
<dbReference type="PANTHER" id="PTHR45266">
    <property type="entry name" value="OXALOACETATE DECARBOXYLASE ALPHA CHAIN"/>
    <property type="match status" value="1"/>
</dbReference>
<organism evidence="3 4">
    <name type="scientific">Bdellovibrio svalbardensis</name>
    <dbReference type="NCBI Taxonomy" id="2972972"/>
    <lineage>
        <taxon>Bacteria</taxon>
        <taxon>Pseudomonadati</taxon>
        <taxon>Bdellovibrionota</taxon>
        <taxon>Bdellovibrionia</taxon>
        <taxon>Bdellovibrionales</taxon>
        <taxon>Pseudobdellovibrionaceae</taxon>
        <taxon>Bdellovibrio</taxon>
    </lineage>
</organism>
<name>A0ABT6DDR3_9BACT</name>
<dbReference type="EMBL" id="JANRMI010000001">
    <property type="protein sequence ID" value="MDG0814980.1"/>
    <property type="molecule type" value="Genomic_DNA"/>
</dbReference>
<accession>A0ABT6DDR3</accession>
<keyword evidence="1" id="KW-0092">Biotin</keyword>
<keyword evidence="4" id="KW-1185">Reference proteome</keyword>
<reference evidence="3" key="1">
    <citation type="submission" date="2022-08" db="EMBL/GenBank/DDBJ databases">
        <title>Novel Bdellovibrio Species Isolated from Svalbard: Designation Bdellovibrio svalbardensis.</title>
        <authorList>
            <person name="Mitchell R.J."/>
            <person name="Choi S.Y."/>
        </authorList>
    </citation>
    <scope>NUCLEOTIDE SEQUENCE</scope>
    <source>
        <strain evidence="3">PAP01</strain>
    </source>
</reference>
<dbReference type="InterPro" id="IPR011053">
    <property type="entry name" value="Single_hybrid_motif"/>
</dbReference>
<protein>
    <submittedName>
        <fullName evidence="3">Acetyl-CoA carboxylase biotin carboxyl carrier protein subunit</fullName>
    </submittedName>
</protein>
<dbReference type="CDD" id="cd06850">
    <property type="entry name" value="biotinyl_domain"/>
    <property type="match status" value="1"/>
</dbReference>
<evidence type="ECO:0000313" key="3">
    <source>
        <dbReference type="EMBL" id="MDG0814980.1"/>
    </source>
</evidence>
<evidence type="ECO:0000256" key="1">
    <source>
        <dbReference type="ARBA" id="ARBA00023267"/>
    </source>
</evidence>
<dbReference type="InterPro" id="IPR000089">
    <property type="entry name" value="Biotin_lipoyl"/>
</dbReference>
<feature type="domain" description="Lipoyl-binding" evidence="2">
    <location>
        <begin position="98"/>
        <end position="173"/>
    </location>
</feature>
<proteinExistence type="predicted"/>
<comment type="caution">
    <text evidence="3">The sequence shown here is derived from an EMBL/GenBank/DDBJ whole genome shotgun (WGS) entry which is preliminary data.</text>
</comment>
<dbReference type="InterPro" id="IPR050709">
    <property type="entry name" value="Biotin_Carboxyl_Carrier/Decarb"/>
</dbReference>
<sequence>MYFEAELRGKKYKVDVTEGRHSWKISLQQEGKEWVHHDVSKNDYKRAEEYISFLFQGKSYLVDVVGSDTEYTVFTRNSFRSIKIFNDEMLLHESLKKGGGFGGDLELKSGMPGKIIEIFAKEGEIVKANKPLLIMEAMKMENEMRATRDVKIKEIKVKQGDSVESGAVLIKFEEPS</sequence>
<evidence type="ECO:0000259" key="2">
    <source>
        <dbReference type="PROSITE" id="PS50968"/>
    </source>
</evidence>